<feature type="active site" evidence="4">
    <location>
        <position position="256"/>
    </location>
</feature>
<keyword evidence="3" id="KW-1015">Disulfide bond</keyword>
<feature type="active site" evidence="4">
    <location>
        <position position="192"/>
    </location>
</feature>
<dbReference type="InterPro" id="IPR018188">
    <property type="entry name" value="RNase_T2_His_AS_1"/>
</dbReference>
<dbReference type="PANTHER" id="PTHR11240">
    <property type="entry name" value="RIBONUCLEASE T2"/>
    <property type="match status" value="1"/>
</dbReference>
<dbReference type="InterPro" id="IPR036430">
    <property type="entry name" value="RNase_T2-like_sf"/>
</dbReference>
<protein>
    <recommendedName>
        <fullName evidence="2">ribonuclease T2</fullName>
        <ecNumber evidence="2">4.6.1.19</ecNumber>
    </recommendedName>
</protein>
<feature type="compositionally biased region" description="Basic and acidic residues" evidence="6">
    <location>
        <begin position="86"/>
        <end position="119"/>
    </location>
</feature>
<dbReference type="Proteomes" id="UP000053477">
    <property type="component" value="Unassembled WGS sequence"/>
</dbReference>
<dbReference type="STRING" id="27342.A0A0H2R8L3"/>
<dbReference type="AlphaFoldDB" id="A0A0H2R8L3"/>
<keyword evidence="8" id="KW-1185">Reference proteome</keyword>
<dbReference type="Gene3D" id="3.90.730.10">
    <property type="entry name" value="Ribonuclease T2-like"/>
    <property type="match status" value="1"/>
</dbReference>
<dbReference type="GO" id="GO:0005576">
    <property type="term" value="C:extracellular region"/>
    <property type="evidence" value="ECO:0007669"/>
    <property type="project" value="TreeGrafter"/>
</dbReference>
<reference evidence="7 8" key="1">
    <citation type="submission" date="2015-04" db="EMBL/GenBank/DDBJ databases">
        <title>Complete genome sequence of Schizopora paradoxa KUC8140, a cosmopolitan wood degrader in East Asia.</title>
        <authorList>
            <consortium name="DOE Joint Genome Institute"/>
            <person name="Min B."/>
            <person name="Park H."/>
            <person name="Jang Y."/>
            <person name="Kim J.-J."/>
            <person name="Kim K.H."/>
            <person name="Pangilinan J."/>
            <person name="Lipzen A."/>
            <person name="Riley R."/>
            <person name="Grigoriev I.V."/>
            <person name="Spatafora J.W."/>
            <person name="Choi I.-G."/>
        </authorList>
    </citation>
    <scope>NUCLEOTIDE SEQUENCE [LARGE SCALE GENOMIC DNA]</scope>
    <source>
        <strain evidence="7 8">KUC8140</strain>
    </source>
</reference>
<organism evidence="7 8">
    <name type="scientific">Schizopora paradoxa</name>
    <dbReference type="NCBI Taxonomy" id="27342"/>
    <lineage>
        <taxon>Eukaryota</taxon>
        <taxon>Fungi</taxon>
        <taxon>Dikarya</taxon>
        <taxon>Basidiomycota</taxon>
        <taxon>Agaricomycotina</taxon>
        <taxon>Agaricomycetes</taxon>
        <taxon>Hymenochaetales</taxon>
        <taxon>Schizoporaceae</taxon>
        <taxon>Schizopora</taxon>
    </lineage>
</organism>
<dbReference type="CDD" id="cd01061">
    <property type="entry name" value="RNase_T2_euk"/>
    <property type="match status" value="1"/>
</dbReference>
<evidence type="ECO:0000313" key="7">
    <source>
        <dbReference type="EMBL" id="KLO08149.1"/>
    </source>
</evidence>
<dbReference type="Pfam" id="PF00445">
    <property type="entry name" value="Ribonuclease_T2"/>
    <property type="match status" value="1"/>
</dbReference>
<dbReference type="InterPro" id="IPR033130">
    <property type="entry name" value="RNase_T2_His_AS_2"/>
</dbReference>
<evidence type="ECO:0000256" key="4">
    <source>
        <dbReference type="PIRSR" id="PIRSR633697-1"/>
    </source>
</evidence>
<dbReference type="SUPFAM" id="SSF55895">
    <property type="entry name" value="Ribonuclease Rh-like"/>
    <property type="match status" value="1"/>
</dbReference>
<evidence type="ECO:0000256" key="6">
    <source>
        <dbReference type="SAM" id="MobiDB-lite"/>
    </source>
</evidence>
<dbReference type="GO" id="GO:0033897">
    <property type="term" value="F:ribonuclease T2 activity"/>
    <property type="evidence" value="ECO:0007669"/>
    <property type="project" value="UniProtKB-EC"/>
</dbReference>
<dbReference type="InterPro" id="IPR001568">
    <property type="entry name" value="RNase_T2-like"/>
</dbReference>
<feature type="region of interest" description="Disordered" evidence="6">
    <location>
        <begin position="86"/>
        <end position="144"/>
    </location>
</feature>
<evidence type="ECO:0000256" key="2">
    <source>
        <dbReference type="ARBA" id="ARBA00012571"/>
    </source>
</evidence>
<evidence type="ECO:0000256" key="3">
    <source>
        <dbReference type="ARBA" id="ARBA00023157"/>
    </source>
</evidence>
<name>A0A0H2R8L3_9AGAM</name>
<dbReference type="OrthoDB" id="435754at2759"/>
<gene>
    <name evidence="7" type="ORF">SCHPADRAFT_908858</name>
</gene>
<dbReference type="EMBL" id="KQ086104">
    <property type="protein sequence ID" value="KLO08149.1"/>
    <property type="molecule type" value="Genomic_DNA"/>
</dbReference>
<comment type="similarity">
    <text evidence="1 5">Belongs to the RNase T2 family.</text>
</comment>
<dbReference type="PROSITE" id="PS00531">
    <property type="entry name" value="RNASE_T2_2"/>
    <property type="match status" value="1"/>
</dbReference>
<sequence length="382" mass="42643">MGCIHGIHSHVRRPRWGNTPCRKCVSYKDVAPSLLLTLLGLGANNTLNNNFEINPDPNALTVFPVFATGTIAADGPAQALFTHHPEHGREHHREHDREHERHGESHRDRDHDRDDEGVRRPVAGSTNIGIKTKHGMTATTTDDEQCPMPPILSCSPKAEQTDSCCVVTPGGVLLHTQFWDLGIGQADSWGIHGLWPDKCNGQFYENCDRDRAYSGSQITGFLQDAGRTDLLDFMNEFWQSDDETPENFWAHEWETHGTCVSTLEPSCFTGYTTGQETIPYFETIVQLFQKLNTYQALTSAGIEPSSEKTYELVDLQDAVQQSVGLIPDFTCEKSQLSSVQYYLNAQGPLQDGKFVASHASRKSECPKTGIKWLPKTVDDDKQ</sequence>
<dbReference type="PROSITE" id="PS00530">
    <property type="entry name" value="RNASE_T2_1"/>
    <property type="match status" value="1"/>
</dbReference>
<evidence type="ECO:0000313" key="8">
    <source>
        <dbReference type="Proteomes" id="UP000053477"/>
    </source>
</evidence>
<dbReference type="GO" id="GO:0006401">
    <property type="term" value="P:RNA catabolic process"/>
    <property type="evidence" value="ECO:0007669"/>
    <property type="project" value="TreeGrafter"/>
</dbReference>
<accession>A0A0H2R8L3</accession>
<proteinExistence type="inferred from homology"/>
<dbReference type="InterPro" id="IPR033697">
    <property type="entry name" value="Ribonuclease_T2_eukaryotic"/>
</dbReference>
<dbReference type="InParanoid" id="A0A0H2R8L3"/>
<evidence type="ECO:0000256" key="1">
    <source>
        <dbReference type="ARBA" id="ARBA00007469"/>
    </source>
</evidence>
<feature type="active site" evidence="4">
    <location>
        <position position="252"/>
    </location>
</feature>
<dbReference type="PANTHER" id="PTHR11240:SF22">
    <property type="entry name" value="RIBONUCLEASE T2"/>
    <property type="match status" value="1"/>
</dbReference>
<dbReference type="GO" id="GO:0003723">
    <property type="term" value="F:RNA binding"/>
    <property type="evidence" value="ECO:0007669"/>
    <property type="project" value="InterPro"/>
</dbReference>
<evidence type="ECO:0000256" key="5">
    <source>
        <dbReference type="RuleBase" id="RU004328"/>
    </source>
</evidence>
<dbReference type="EC" id="4.6.1.19" evidence="2"/>